<sequence>MLRTEVVRAAAVEVLAALSFLPVSALPVGVWLGLLYLLVYVVNVAGQFFNPARFAVLSEVVGGDVDRTRAAGGATALLRGAAVGPAAQRPVLCLLPGRAPLAAAARPPAPAHRRTP</sequence>
<evidence type="ECO:0000313" key="2">
    <source>
        <dbReference type="EMBL" id="MER7187114.1"/>
    </source>
</evidence>
<reference evidence="2 3" key="1">
    <citation type="submission" date="2024-06" db="EMBL/GenBank/DDBJ databases">
        <title>The Natural Products Discovery Center: Release of the First 8490 Sequenced Strains for Exploring Actinobacteria Biosynthetic Diversity.</title>
        <authorList>
            <person name="Kalkreuter E."/>
            <person name="Kautsar S.A."/>
            <person name="Yang D."/>
            <person name="Bader C.D."/>
            <person name="Teijaro C.N."/>
            <person name="Fluegel L."/>
            <person name="Davis C.M."/>
            <person name="Simpson J.R."/>
            <person name="Lauterbach L."/>
            <person name="Steele A.D."/>
            <person name="Gui C."/>
            <person name="Meng S."/>
            <person name="Li G."/>
            <person name="Viehrig K."/>
            <person name="Ye F."/>
            <person name="Su P."/>
            <person name="Kiefer A.F."/>
            <person name="Nichols A."/>
            <person name="Cepeda A.J."/>
            <person name="Yan W."/>
            <person name="Fan B."/>
            <person name="Jiang Y."/>
            <person name="Adhikari A."/>
            <person name="Zheng C.-J."/>
            <person name="Schuster L."/>
            <person name="Cowan T.M."/>
            <person name="Smanski M.J."/>
            <person name="Chevrette M.G."/>
            <person name="De Carvalho L.P.S."/>
            <person name="Shen B."/>
        </authorList>
    </citation>
    <scope>NUCLEOTIDE SEQUENCE [LARGE SCALE GENOMIC DNA]</scope>
    <source>
        <strain evidence="2 3">NPDC000234</strain>
    </source>
</reference>
<feature type="transmembrane region" description="Helical" evidence="1">
    <location>
        <begin position="20"/>
        <end position="43"/>
    </location>
</feature>
<protein>
    <submittedName>
        <fullName evidence="2">Uncharacterized protein</fullName>
    </submittedName>
</protein>
<accession>A0ABV1XDK1</accession>
<dbReference type="Proteomes" id="UP001474181">
    <property type="component" value="Unassembled WGS sequence"/>
</dbReference>
<dbReference type="RefSeq" id="WP_350791298.1">
    <property type="nucleotide sequence ID" value="NZ_JBEPEK010000729.1"/>
</dbReference>
<organism evidence="2 3">
    <name type="scientific">Streptomyces hyaluromycini</name>
    <dbReference type="NCBI Taxonomy" id="1377993"/>
    <lineage>
        <taxon>Bacteria</taxon>
        <taxon>Bacillati</taxon>
        <taxon>Actinomycetota</taxon>
        <taxon>Actinomycetes</taxon>
        <taxon>Kitasatosporales</taxon>
        <taxon>Streptomycetaceae</taxon>
        <taxon>Streptomyces</taxon>
    </lineage>
</organism>
<dbReference type="EMBL" id="JBEPEK010000729">
    <property type="protein sequence ID" value="MER7187114.1"/>
    <property type="molecule type" value="Genomic_DNA"/>
</dbReference>
<evidence type="ECO:0000313" key="3">
    <source>
        <dbReference type="Proteomes" id="UP001474181"/>
    </source>
</evidence>
<keyword evidence="1" id="KW-1133">Transmembrane helix</keyword>
<keyword evidence="1" id="KW-0812">Transmembrane</keyword>
<comment type="caution">
    <text evidence="2">The sequence shown here is derived from an EMBL/GenBank/DDBJ whole genome shotgun (WGS) entry which is preliminary data.</text>
</comment>
<keyword evidence="3" id="KW-1185">Reference proteome</keyword>
<name>A0ABV1XDK1_9ACTN</name>
<proteinExistence type="predicted"/>
<evidence type="ECO:0000256" key="1">
    <source>
        <dbReference type="SAM" id="Phobius"/>
    </source>
</evidence>
<gene>
    <name evidence="2" type="ORF">ABT404_47955</name>
</gene>
<keyword evidence="1" id="KW-0472">Membrane</keyword>